<dbReference type="EMBL" id="JBHSIV010000003">
    <property type="protein sequence ID" value="MFC5061475.1"/>
    <property type="molecule type" value="Genomic_DNA"/>
</dbReference>
<protein>
    <submittedName>
        <fullName evidence="2">MaoC family dehydratase N-terminal domain-containing protein</fullName>
    </submittedName>
</protein>
<proteinExistence type="predicted"/>
<dbReference type="InterPro" id="IPR052741">
    <property type="entry name" value="Mitochondrial_HTD2"/>
</dbReference>
<name>A0ABV9YFC2_9PSEU</name>
<dbReference type="Gene3D" id="3.10.129.10">
    <property type="entry name" value="Hotdog Thioesterase"/>
    <property type="match status" value="1"/>
</dbReference>
<dbReference type="Proteomes" id="UP001595947">
    <property type="component" value="Unassembled WGS sequence"/>
</dbReference>
<evidence type="ECO:0000313" key="3">
    <source>
        <dbReference type="Proteomes" id="UP001595947"/>
    </source>
</evidence>
<gene>
    <name evidence="2" type="ORF">ACFPBZ_04605</name>
</gene>
<reference evidence="3" key="1">
    <citation type="journal article" date="2019" name="Int. J. Syst. Evol. Microbiol.">
        <title>The Global Catalogue of Microorganisms (GCM) 10K type strain sequencing project: providing services to taxonomists for standard genome sequencing and annotation.</title>
        <authorList>
            <consortium name="The Broad Institute Genomics Platform"/>
            <consortium name="The Broad Institute Genome Sequencing Center for Infectious Disease"/>
            <person name="Wu L."/>
            <person name="Ma J."/>
        </authorList>
    </citation>
    <scope>NUCLEOTIDE SEQUENCE [LARGE SCALE GENOMIC DNA]</scope>
    <source>
        <strain evidence="3">CGMCC 4.7093</strain>
    </source>
</reference>
<comment type="caution">
    <text evidence="2">The sequence shown here is derived from an EMBL/GenBank/DDBJ whole genome shotgun (WGS) entry which is preliminary data.</text>
</comment>
<accession>A0ABV9YFC2</accession>
<dbReference type="InterPro" id="IPR029069">
    <property type="entry name" value="HotDog_dom_sf"/>
</dbReference>
<dbReference type="InterPro" id="IPR039569">
    <property type="entry name" value="FAS1-like_DH_region"/>
</dbReference>
<evidence type="ECO:0000259" key="1">
    <source>
        <dbReference type="Pfam" id="PF13452"/>
    </source>
</evidence>
<dbReference type="RefSeq" id="WP_378034818.1">
    <property type="nucleotide sequence ID" value="NZ_JBHSIV010000003.1"/>
</dbReference>
<sequence length="278" mass="29839">MSDLASATEGWAPEPITTTGTTTAWTVAAVSGLFDLDPVAGEGDPLPLLWHAFGFLEASRESELGDDGHERDGHFLPPIPERRRMVAGGRLRVTSPMRVGETCTRHSSLTSAQVKQGRSGEMLLVTVRHEFRRDDELLVTEESDYVYRSQAPGQARGIGFDEPSSDAPAPSADAVALTPDEVLLFRFSALTYNAHRIHHDQPYVTGVEGYPGLVVHGPLLALMCLEVPRRRGEPVTAFDYRLTRSAFAGVRLVADRTADGGLAAGVPGAPPSITATVG</sequence>
<feature type="domain" description="FAS1-like dehydratase" evidence="1">
    <location>
        <begin position="77"/>
        <end position="140"/>
    </location>
</feature>
<dbReference type="SUPFAM" id="SSF54637">
    <property type="entry name" value="Thioesterase/thiol ester dehydrase-isomerase"/>
    <property type="match status" value="2"/>
</dbReference>
<dbReference type="PANTHER" id="PTHR28152:SF1">
    <property type="entry name" value="HYDROXYACYL-THIOESTER DEHYDRATASE TYPE 2, MITOCHONDRIAL"/>
    <property type="match status" value="1"/>
</dbReference>
<dbReference type="Pfam" id="PF13452">
    <property type="entry name" value="FAS1_DH_region"/>
    <property type="match status" value="1"/>
</dbReference>
<dbReference type="PANTHER" id="PTHR28152">
    <property type="entry name" value="HYDROXYACYL-THIOESTER DEHYDRATASE TYPE 2, MITOCHONDRIAL"/>
    <property type="match status" value="1"/>
</dbReference>
<organism evidence="2 3">
    <name type="scientific">Actinomycetospora atypica</name>
    <dbReference type="NCBI Taxonomy" id="1290095"/>
    <lineage>
        <taxon>Bacteria</taxon>
        <taxon>Bacillati</taxon>
        <taxon>Actinomycetota</taxon>
        <taxon>Actinomycetes</taxon>
        <taxon>Pseudonocardiales</taxon>
        <taxon>Pseudonocardiaceae</taxon>
        <taxon>Actinomycetospora</taxon>
    </lineage>
</organism>
<keyword evidence="3" id="KW-1185">Reference proteome</keyword>
<evidence type="ECO:0000313" key="2">
    <source>
        <dbReference type="EMBL" id="MFC5061475.1"/>
    </source>
</evidence>